<dbReference type="Gene3D" id="3.40.50.850">
    <property type="entry name" value="Isochorismatase-like"/>
    <property type="match status" value="1"/>
</dbReference>
<dbReference type="GO" id="GO:0016787">
    <property type="term" value="F:hydrolase activity"/>
    <property type="evidence" value="ECO:0007669"/>
    <property type="project" value="UniProtKB-KW"/>
</dbReference>
<proteinExistence type="predicted"/>
<name>A0A3B0TT04_9ZZZZ</name>
<dbReference type="EMBL" id="UOEP01000076">
    <property type="protein sequence ID" value="VAW17572.1"/>
    <property type="molecule type" value="Genomic_DNA"/>
</dbReference>
<dbReference type="PANTHER" id="PTHR43540:SF16">
    <property type="entry name" value="ISOCHORISMATASE-LIKE DOMAIN-CONTAINING PROTEIN"/>
    <property type="match status" value="1"/>
</dbReference>
<gene>
    <name evidence="3" type="ORF">MNBD_BACTEROID01-709</name>
</gene>
<organism evidence="3">
    <name type="scientific">hydrothermal vent metagenome</name>
    <dbReference type="NCBI Taxonomy" id="652676"/>
    <lineage>
        <taxon>unclassified sequences</taxon>
        <taxon>metagenomes</taxon>
        <taxon>ecological metagenomes</taxon>
    </lineage>
</organism>
<keyword evidence="1" id="KW-0378">Hydrolase</keyword>
<reference evidence="3" key="1">
    <citation type="submission" date="2018-06" db="EMBL/GenBank/DDBJ databases">
        <authorList>
            <person name="Zhirakovskaya E."/>
        </authorList>
    </citation>
    <scope>NUCLEOTIDE SEQUENCE</scope>
</reference>
<evidence type="ECO:0000313" key="3">
    <source>
        <dbReference type="EMBL" id="VAW17572.1"/>
    </source>
</evidence>
<dbReference type="InterPro" id="IPR050272">
    <property type="entry name" value="Isochorismatase-like_hydrls"/>
</dbReference>
<evidence type="ECO:0000259" key="2">
    <source>
        <dbReference type="Pfam" id="PF00857"/>
    </source>
</evidence>
<feature type="domain" description="Isochorismatase-like" evidence="2">
    <location>
        <begin position="18"/>
        <end position="182"/>
    </location>
</feature>
<dbReference type="Pfam" id="PF00857">
    <property type="entry name" value="Isochorismatase"/>
    <property type="match status" value="1"/>
</dbReference>
<evidence type="ECO:0000256" key="1">
    <source>
        <dbReference type="ARBA" id="ARBA00022801"/>
    </source>
</evidence>
<dbReference type="SUPFAM" id="SSF52499">
    <property type="entry name" value="Isochorismatase-like hydrolases"/>
    <property type="match status" value="1"/>
</dbReference>
<accession>A0A3B0TT04</accession>
<protein>
    <recommendedName>
        <fullName evidence="2">Isochorismatase-like domain-containing protein</fullName>
    </recommendedName>
</protein>
<dbReference type="InterPro" id="IPR000868">
    <property type="entry name" value="Isochorismatase-like_dom"/>
</dbReference>
<dbReference type="CDD" id="cd00431">
    <property type="entry name" value="cysteine_hydrolases"/>
    <property type="match status" value="1"/>
</dbReference>
<dbReference type="AlphaFoldDB" id="A0A3B0TT04"/>
<dbReference type="PANTHER" id="PTHR43540">
    <property type="entry name" value="PEROXYUREIDOACRYLATE/UREIDOACRYLATE AMIDOHYDROLASE-RELATED"/>
    <property type="match status" value="1"/>
</dbReference>
<sequence>MAALTKTASSQSGIKEGTAILLIEFQKTWTEKGIFYKLIKKEYLSRNVLGNTVGLITAAREKGIKIIQAPLILDKEDRERYKETPFPARLLKRFTKGTWKAEFTDGVYNTTDIVVKGRCGFDACEGSDLEQILKESGIKNVYVCGFTTDHCVKATMNSLIDKGFNCILVSDCTAAKNNKLQKKIEKEFKIISSKQLIKEIGKSTE</sequence>
<dbReference type="InterPro" id="IPR036380">
    <property type="entry name" value="Isochorismatase-like_sf"/>
</dbReference>